<dbReference type="EMBL" id="VAHF01000010">
    <property type="protein sequence ID" value="TXG53450.1"/>
    <property type="molecule type" value="Genomic_DNA"/>
</dbReference>
<protein>
    <recommendedName>
        <fullName evidence="1">DUF659 domain-containing protein</fullName>
    </recommendedName>
</protein>
<organism evidence="2 3">
    <name type="scientific">Acer yangbiense</name>
    <dbReference type="NCBI Taxonomy" id="1000413"/>
    <lineage>
        <taxon>Eukaryota</taxon>
        <taxon>Viridiplantae</taxon>
        <taxon>Streptophyta</taxon>
        <taxon>Embryophyta</taxon>
        <taxon>Tracheophyta</taxon>
        <taxon>Spermatophyta</taxon>
        <taxon>Magnoliopsida</taxon>
        <taxon>eudicotyledons</taxon>
        <taxon>Gunneridae</taxon>
        <taxon>Pentapetalae</taxon>
        <taxon>rosids</taxon>
        <taxon>malvids</taxon>
        <taxon>Sapindales</taxon>
        <taxon>Sapindaceae</taxon>
        <taxon>Hippocastanoideae</taxon>
        <taxon>Acereae</taxon>
        <taxon>Acer</taxon>
    </lineage>
</organism>
<sequence length="132" mass="14950">MNLCVNSREGTTFHFSKERSNEALTREHIFEYVFKCIEQVGPQNVVQVVTDNASNNMATVKILKETMPHIFWSSCATYTINLMLEARNGKCAKARRSLGECSLLYHVEHRFLEWGDNVLKGICSFGEGALTS</sequence>
<proteinExistence type="predicted"/>
<dbReference type="AlphaFoldDB" id="A0A5C7H8T3"/>
<evidence type="ECO:0000259" key="1">
    <source>
        <dbReference type="Pfam" id="PF04937"/>
    </source>
</evidence>
<evidence type="ECO:0000313" key="2">
    <source>
        <dbReference type="EMBL" id="TXG53450.1"/>
    </source>
</evidence>
<comment type="caution">
    <text evidence="2">The sequence shown here is derived from an EMBL/GenBank/DDBJ whole genome shotgun (WGS) entry which is preliminary data.</text>
</comment>
<feature type="domain" description="DUF659" evidence="1">
    <location>
        <begin position="1"/>
        <end position="85"/>
    </location>
</feature>
<dbReference type="InterPro" id="IPR007021">
    <property type="entry name" value="DUF659"/>
</dbReference>
<dbReference type="Proteomes" id="UP000323000">
    <property type="component" value="Chromosome 10"/>
</dbReference>
<keyword evidence="3" id="KW-1185">Reference proteome</keyword>
<accession>A0A5C7H8T3</accession>
<reference evidence="3" key="1">
    <citation type="journal article" date="2019" name="Gigascience">
        <title>De novo genome assembly of the endangered Acer yangbiense, a plant species with extremely small populations endemic to Yunnan Province, China.</title>
        <authorList>
            <person name="Yang J."/>
            <person name="Wariss H.M."/>
            <person name="Tao L."/>
            <person name="Zhang R."/>
            <person name="Yun Q."/>
            <person name="Hollingsworth P."/>
            <person name="Dao Z."/>
            <person name="Luo G."/>
            <person name="Guo H."/>
            <person name="Ma Y."/>
            <person name="Sun W."/>
        </authorList>
    </citation>
    <scope>NUCLEOTIDE SEQUENCE [LARGE SCALE GENOMIC DNA]</scope>
    <source>
        <strain evidence="3">cv. Malutang</strain>
    </source>
</reference>
<dbReference type="OrthoDB" id="2442898at2759"/>
<gene>
    <name evidence="2" type="ORF">EZV62_022619</name>
</gene>
<dbReference type="Pfam" id="PF04937">
    <property type="entry name" value="DUF659"/>
    <property type="match status" value="1"/>
</dbReference>
<dbReference type="PANTHER" id="PTHR32166">
    <property type="entry name" value="OSJNBA0013A04.12 PROTEIN"/>
    <property type="match status" value="1"/>
</dbReference>
<dbReference type="PANTHER" id="PTHR32166:SF74">
    <property type="entry name" value="OS05G0256350 PROTEIN"/>
    <property type="match status" value="1"/>
</dbReference>
<name>A0A5C7H8T3_9ROSI</name>
<evidence type="ECO:0000313" key="3">
    <source>
        <dbReference type="Proteomes" id="UP000323000"/>
    </source>
</evidence>